<dbReference type="InParanoid" id="A0A1Y2DMT0"/>
<keyword evidence="2" id="KW-1185">Reference proteome</keyword>
<sequence length="121" mass="14017">MSISAQLQMGYRPEVHEIFGIAKYTLAGPEITAYCLLTNMATDSARYIHRFVSPILHHQLGHSSHLRNHFPRHDHIRYLHQQTHQSFFSRNRLSNISHASSLSKKVALTPSPLFSRMRVVW</sequence>
<evidence type="ECO:0000313" key="2">
    <source>
        <dbReference type="Proteomes" id="UP000193689"/>
    </source>
</evidence>
<proteinExistence type="predicted"/>
<accession>A0A1Y2DMT0</accession>
<dbReference type="AlphaFoldDB" id="A0A1Y2DMT0"/>
<evidence type="ECO:0000313" key="1">
    <source>
        <dbReference type="EMBL" id="ORY60598.1"/>
    </source>
</evidence>
<reference evidence="1 2" key="1">
    <citation type="submission" date="2016-07" db="EMBL/GenBank/DDBJ databases">
        <title>Pervasive Adenine N6-methylation of Active Genes in Fungi.</title>
        <authorList>
            <consortium name="DOE Joint Genome Institute"/>
            <person name="Mondo S.J."/>
            <person name="Dannebaum R.O."/>
            <person name="Kuo R.C."/>
            <person name="Labutti K."/>
            <person name="Haridas S."/>
            <person name="Kuo A."/>
            <person name="Salamov A."/>
            <person name="Ahrendt S.R."/>
            <person name="Lipzen A."/>
            <person name="Sullivan W."/>
            <person name="Andreopoulos W.B."/>
            <person name="Clum A."/>
            <person name="Lindquist E."/>
            <person name="Daum C."/>
            <person name="Ramamoorthy G.K."/>
            <person name="Gryganskyi A."/>
            <person name="Culley D."/>
            <person name="Magnuson J.K."/>
            <person name="James T.Y."/>
            <person name="O'Malley M.A."/>
            <person name="Stajich J.E."/>
            <person name="Spatafora J.W."/>
            <person name="Visel A."/>
            <person name="Grigoriev I.V."/>
        </authorList>
    </citation>
    <scope>NUCLEOTIDE SEQUENCE [LARGE SCALE GENOMIC DNA]</scope>
    <source>
        <strain evidence="1 2">CBS 129021</strain>
    </source>
</reference>
<organism evidence="1 2">
    <name type="scientific">Pseudomassariella vexata</name>
    <dbReference type="NCBI Taxonomy" id="1141098"/>
    <lineage>
        <taxon>Eukaryota</taxon>
        <taxon>Fungi</taxon>
        <taxon>Dikarya</taxon>
        <taxon>Ascomycota</taxon>
        <taxon>Pezizomycotina</taxon>
        <taxon>Sordariomycetes</taxon>
        <taxon>Xylariomycetidae</taxon>
        <taxon>Amphisphaeriales</taxon>
        <taxon>Pseudomassariaceae</taxon>
        <taxon>Pseudomassariella</taxon>
    </lineage>
</organism>
<protein>
    <submittedName>
        <fullName evidence="1">Uncharacterized protein</fullName>
    </submittedName>
</protein>
<gene>
    <name evidence="1" type="ORF">BCR38DRAFT_441651</name>
</gene>
<dbReference type="RefSeq" id="XP_040712825.1">
    <property type="nucleotide sequence ID" value="XM_040860778.1"/>
</dbReference>
<dbReference type="EMBL" id="MCFJ01000011">
    <property type="protein sequence ID" value="ORY60598.1"/>
    <property type="molecule type" value="Genomic_DNA"/>
</dbReference>
<name>A0A1Y2DMT0_9PEZI</name>
<dbReference type="GeneID" id="63776990"/>
<dbReference type="Proteomes" id="UP000193689">
    <property type="component" value="Unassembled WGS sequence"/>
</dbReference>
<comment type="caution">
    <text evidence="1">The sequence shown here is derived from an EMBL/GenBank/DDBJ whole genome shotgun (WGS) entry which is preliminary data.</text>
</comment>